<dbReference type="EMBL" id="CP136894">
    <property type="protein sequence ID" value="WOL08958.1"/>
    <property type="molecule type" value="Genomic_DNA"/>
</dbReference>
<accession>A0AAQ3KHK6</accession>
<dbReference type="Pfam" id="PF06219">
    <property type="entry name" value="DUF1005"/>
    <property type="match status" value="1"/>
</dbReference>
<keyword evidence="2" id="KW-1185">Reference proteome</keyword>
<dbReference type="AlphaFoldDB" id="A0AAQ3KHK6"/>
<name>A0AAQ3KHK6_9LILI</name>
<dbReference type="InterPro" id="IPR010410">
    <property type="entry name" value="DUF1005"/>
</dbReference>
<dbReference type="PANTHER" id="PTHR31317:SF3">
    <property type="entry name" value="OS07G0133500 PROTEIN"/>
    <property type="match status" value="1"/>
</dbReference>
<proteinExistence type="predicted"/>
<dbReference type="PANTHER" id="PTHR31317">
    <property type="entry name" value="OS08G0163500 PROTEIN"/>
    <property type="match status" value="1"/>
</dbReference>
<reference evidence="1 2" key="1">
    <citation type="submission" date="2023-10" db="EMBL/GenBank/DDBJ databases">
        <title>Chromosome-scale genome assembly provides insights into flower coloration mechanisms of Canna indica.</title>
        <authorList>
            <person name="Li C."/>
        </authorList>
    </citation>
    <scope>NUCLEOTIDE SEQUENCE [LARGE SCALE GENOMIC DNA]</scope>
    <source>
        <tissue evidence="1">Flower</tissue>
    </source>
</reference>
<evidence type="ECO:0000313" key="1">
    <source>
        <dbReference type="EMBL" id="WOL08958.1"/>
    </source>
</evidence>
<gene>
    <name evidence="1" type="ORF">Cni_G17711</name>
</gene>
<evidence type="ECO:0000313" key="2">
    <source>
        <dbReference type="Proteomes" id="UP001327560"/>
    </source>
</evidence>
<organism evidence="1 2">
    <name type="scientific">Canna indica</name>
    <name type="common">Indian-shot</name>
    <dbReference type="NCBI Taxonomy" id="4628"/>
    <lineage>
        <taxon>Eukaryota</taxon>
        <taxon>Viridiplantae</taxon>
        <taxon>Streptophyta</taxon>
        <taxon>Embryophyta</taxon>
        <taxon>Tracheophyta</taxon>
        <taxon>Spermatophyta</taxon>
        <taxon>Magnoliopsida</taxon>
        <taxon>Liliopsida</taxon>
        <taxon>Zingiberales</taxon>
        <taxon>Cannaceae</taxon>
        <taxon>Canna</taxon>
    </lineage>
</organism>
<protein>
    <submittedName>
        <fullName evidence="1">Uncharacterized protein</fullName>
    </submittedName>
</protein>
<dbReference type="Proteomes" id="UP001327560">
    <property type="component" value="Chromosome 5"/>
</dbReference>
<sequence>MYHWRRDYIFRGSRSRSCDAVSISSSMDPCPFVRVLVGNLALKAPVATRPASGAGVHPSAYPCFATVRIDKHPSRHTSPVPLLPLDHDADAPPPAAAAFLAAGFHLSKADIDRLGSKSFFSSASTSGTGIANLKVAIYAGRWGTTCGMRAGRLLGKISLPLDLRAAAEGRAVVFHSGWVGLGKGATAASKAQLYLTVKAEADPRFVFEYGGEPDRSPQVFQVQGNRRQPVFTCSFSCRHQSGDGNWRSRSMQSETSCSERERLGKERKGWSVTVHDLSGSPVALASMVTPFVASPGTDRVSRSNPGAWLILRPGDGTWQPWGRLEAWRERGGTSSDSLGYRFELLPDVAAGPGVSIAESTISASKGGKFAIDLTGAGGNPLARTLPSPRRSGELQRGATATPSCYRGFVMSSTVAPEGRSRGLPTVEVGVQHVTCTEDAAAFVALSAAVDLSMDACRLFSSKLRRGLSSSSLLR</sequence>